<keyword evidence="1" id="KW-0732">Signal</keyword>
<keyword evidence="3" id="KW-1185">Reference proteome</keyword>
<evidence type="ECO:0000313" key="3">
    <source>
        <dbReference type="Proteomes" id="UP000063229"/>
    </source>
</evidence>
<dbReference type="AlphaFoldDB" id="A0A0X1T5Y0"/>
<protein>
    <submittedName>
        <fullName evidence="2">Uncharacterized protein</fullName>
    </submittedName>
</protein>
<evidence type="ECO:0000256" key="1">
    <source>
        <dbReference type="SAM" id="SignalP"/>
    </source>
</evidence>
<feature type="chain" id="PRO_5007036069" evidence="1">
    <location>
        <begin position="20"/>
        <end position="75"/>
    </location>
</feature>
<dbReference type="KEGG" id="pagb:AWM79_20095"/>
<organism evidence="2 3">
    <name type="scientific">Pseudomonas agarici</name>
    <dbReference type="NCBI Taxonomy" id="46677"/>
    <lineage>
        <taxon>Bacteria</taxon>
        <taxon>Pseudomonadati</taxon>
        <taxon>Pseudomonadota</taxon>
        <taxon>Gammaproteobacteria</taxon>
        <taxon>Pseudomonadales</taxon>
        <taxon>Pseudomonadaceae</taxon>
        <taxon>Pseudomonas</taxon>
    </lineage>
</organism>
<evidence type="ECO:0000313" key="2">
    <source>
        <dbReference type="EMBL" id="AMB87470.1"/>
    </source>
</evidence>
<feature type="signal peptide" evidence="1">
    <location>
        <begin position="1"/>
        <end position="19"/>
    </location>
</feature>
<reference evidence="2 3" key="1">
    <citation type="submission" date="2016-01" db="EMBL/GenBank/DDBJ databases">
        <authorList>
            <person name="McClelland M."/>
            <person name="Jain A."/>
            <person name="Saraogi P."/>
            <person name="Mendelson R."/>
            <person name="Westerman R."/>
            <person name="SanMiguel P."/>
            <person name="Csonka L."/>
        </authorList>
    </citation>
    <scope>NUCLEOTIDE SEQUENCE [LARGE SCALE GENOMIC DNA]</scope>
    <source>
        <strain evidence="2 3">NCPPB 2472</strain>
    </source>
</reference>
<dbReference type="EMBL" id="CP014135">
    <property type="protein sequence ID" value="AMB87470.1"/>
    <property type="molecule type" value="Genomic_DNA"/>
</dbReference>
<proteinExistence type="predicted"/>
<dbReference type="Proteomes" id="UP000063229">
    <property type="component" value="Chromosome"/>
</dbReference>
<sequence length="75" mass="7756">MLGLGIVALVSPKPATAFAGATAQAGDIGFIDQWLDMRDTTGPSARKQKTQRYAVSLTKHMNPGASGLRDGGLVA</sequence>
<gene>
    <name evidence="2" type="ORF">AWM79_20095</name>
</gene>
<accession>A0A0X1T5Y0</accession>
<name>A0A0X1T5Y0_PSEAA</name>